<organism evidence="5 6">
    <name type="scientific">Porites evermanni</name>
    <dbReference type="NCBI Taxonomy" id="104178"/>
    <lineage>
        <taxon>Eukaryota</taxon>
        <taxon>Metazoa</taxon>
        <taxon>Cnidaria</taxon>
        <taxon>Anthozoa</taxon>
        <taxon>Hexacorallia</taxon>
        <taxon>Scleractinia</taxon>
        <taxon>Fungiina</taxon>
        <taxon>Poritidae</taxon>
        <taxon>Porites</taxon>
    </lineage>
</organism>
<name>A0ABN8LRJ3_9CNID</name>
<keyword evidence="6" id="KW-1185">Reference proteome</keyword>
<dbReference type="PROSITE" id="PS50225">
    <property type="entry name" value="SOCS"/>
    <property type="match status" value="1"/>
</dbReference>
<reference evidence="5 6" key="1">
    <citation type="submission" date="2022-05" db="EMBL/GenBank/DDBJ databases">
        <authorList>
            <consortium name="Genoscope - CEA"/>
            <person name="William W."/>
        </authorList>
    </citation>
    <scope>NUCLEOTIDE SEQUENCE [LARGE SCALE GENOMIC DNA]</scope>
</reference>
<evidence type="ECO:0000256" key="2">
    <source>
        <dbReference type="ARBA" id="ARBA00023043"/>
    </source>
</evidence>
<dbReference type="Proteomes" id="UP001159427">
    <property type="component" value="Unassembled WGS sequence"/>
</dbReference>
<dbReference type="EMBL" id="CALNXI010000128">
    <property type="protein sequence ID" value="CAH3019847.1"/>
    <property type="molecule type" value="Genomic_DNA"/>
</dbReference>
<evidence type="ECO:0000259" key="4">
    <source>
        <dbReference type="PROSITE" id="PS50225"/>
    </source>
</evidence>
<accession>A0ABN8LRJ3</accession>
<feature type="repeat" description="ANK" evidence="3">
    <location>
        <begin position="185"/>
        <end position="217"/>
    </location>
</feature>
<dbReference type="PROSITE" id="PS50088">
    <property type="entry name" value="ANK_REPEAT"/>
    <property type="match status" value="4"/>
</dbReference>
<dbReference type="PANTHER" id="PTHR24141:SF1">
    <property type="entry name" value="2-5A-DEPENDENT RIBONUCLEASE"/>
    <property type="match status" value="1"/>
</dbReference>
<comment type="caution">
    <text evidence="5">The sequence shown here is derived from an EMBL/GenBank/DDBJ whole genome shotgun (WGS) entry which is preliminary data.</text>
</comment>
<dbReference type="InterPro" id="IPR001496">
    <property type="entry name" value="SOCS_box"/>
</dbReference>
<protein>
    <recommendedName>
        <fullName evidence="4">SOCS box domain-containing protein</fullName>
    </recommendedName>
</protein>
<dbReference type="PROSITE" id="PS50297">
    <property type="entry name" value="ANK_REP_REGION"/>
    <property type="match status" value="3"/>
</dbReference>
<evidence type="ECO:0000313" key="6">
    <source>
        <dbReference type="Proteomes" id="UP001159427"/>
    </source>
</evidence>
<dbReference type="Gene3D" id="1.25.40.20">
    <property type="entry name" value="Ankyrin repeat-containing domain"/>
    <property type="match status" value="1"/>
</dbReference>
<feature type="repeat" description="ANK" evidence="3">
    <location>
        <begin position="151"/>
        <end position="183"/>
    </location>
</feature>
<dbReference type="SMART" id="SM00248">
    <property type="entry name" value="ANK"/>
    <property type="match status" value="4"/>
</dbReference>
<dbReference type="InterPro" id="IPR036770">
    <property type="entry name" value="Ankyrin_rpt-contain_sf"/>
</dbReference>
<feature type="repeat" description="ANK" evidence="3">
    <location>
        <begin position="118"/>
        <end position="150"/>
    </location>
</feature>
<keyword evidence="2 3" id="KW-0040">ANK repeat</keyword>
<dbReference type="SUPFAM" id="SSF48403">
    <property type="entry name" value="Ankyrin repeat"/>
    <property type="match status" value="1"/>
</dbReference>
<gene>
    <name evidence="5" type="ORF">PEVE_00004484</name>
</gene>
<proteinExistence type="predicted"/>
<feature type="repeat" description="ANK" evidence="3">
    <location>
        <begin position="79"/>
        <end position="115"/>
    </location>
</feature>
<feature type="domain" description="SOCS box" evidence="4">
    <location>
        <begin position="230"/>
        <end position="283"/>
    </location>
</feature>
<keyword evidence="1" id="KW-0677">Repeat</keyword>
<evidence type="ECO:0000256" key="1">
    <source>
        <dbReference type="ARBA" id="ARBA00022737"/>
    </source>
</evidence>
<evidence type="ECO:0000256" key="3">
    <source>
        <dbReference type="PROSITE-ProRule" id="PRU00023"/>
    </source>
</evidence>
<sequence length="283" mass="31497">MQKFTTCDQQMLKMTGTRRKKRSQRPVSIFKRLKYDVLHSTDQRLLDSQLRTAISSSAPARHIYNLLLRGADANCVDSLGYSPLLLALRAHSSEYLLDTVRILCEFGANANYRSNVFYGDSPLHFAAALNNYELIEQLYHFNADVHTRNHAGYTSLHVAAQNGNEVSVAALFLCGADLDSKENYCGYTPLHLAVIGQFQDVVTSLVSLGASINQTDNCGLTPIDRSTSEVIRALLVRALQPNVSSLESRCLAIIREKVWNVAGINGFDNLPLPLTLKKKLQLR</sequence>
<dbReference type="PANTHER" id="PTHR24141">
    <property type="entry name" value="2-5A-DEPENDENT RIBONUCLEASE"/>
    <property type="match status" value="1"/>
</dbReference>
<dbReference type="InterPro" id="IPR002110">
    <property type="entry name" value="Ankyrin_rpt"/>
</dbReference>
<evidence type="ECO:0000313" key="5">
    <source>
        <dbReference type="EMBL" id="CAH3019847.1"/>
    </source>
</evidence>
<dbReference type="Pfam" id="PF12796">
    <property type="entry name" value="Ank_2"/>
    <property type="match status" value="1"/>
</dbReference>